<dbReference type="Pfam" id="PF00120">
    <property type="entry name" value="Gln-synt_C"/>
    <property type="match status" value="1"/>
</dbReference>
<evidence type="ECO:0000259" key="5">
    <source>
        <dbReference type="PROSITE" id="PS51987"/>
    </source>
</evidence>
<evidence type="ECO:0000313" key="7">
    <source>
        <dbReference type="Proteomes" id="UP001465976"/>
    </source>
</evidence>
<dbReference type="SUPFAM" id="SSF55931">
    <property type="entry name" value="Glutamine synthetase/guanido kinase"/>
    <property type="match status" value="1"/>
</dbReference>
<evidence type="ECO:0000256" key="1">
    <source>
        <dbReference type="ARBA" id="ARBA00021364"/>
    </source>
</evidence>
<gene>
    <name evidence="6" type="ORF">V5O48_014277</name>
</gene>
<evidence type="ECO:0000256" key="3">
    <source>
        <dbReference type="PROSITE-ProRule" id="PRU01331"/>
    </source>
</evidence>
<dbReference type="SMART" id="SM01230">
    <property type="entry name" value="Gln-synt_C"/>
    <property type="match status" value="1"/>
</dbReference>
<dbReference type="Proteomes" id="UP001465976">
    <property type="component" value="Unassembled WGS sequence"/>
</dbReference>
<dbReference type="Gene3D" id="3.10.20.70">
    <property type="entry name" value="Glutamine synthetase, N-terminal domain"/>
    <property type="match status" value="1"/>
</dbReference>
<dbReference type="PANTHER" id="PTHR43785">
    <property type="entry name" value="GAMMA-GLUTAMYLPUTRESCINE SYNTHETASE"/>
    <property type="match status" value="1"/>
</dbReference>
<dbReference type="InterPro" id="IPR014746">
    <property type="entry name" value="Gln_synth/guanido_kin_cat_dom"/>
</dbReference>
<dbReference type="InterPro" id="IPR036651">
    <property type="entry name" value="Gln_synt_N_sf"/>
</dbReference>
<comment type="similarity">
    <text evidence="3 4">Belongs to the glutamine synthetase family.</text>
</comment>
<dbReference type="PANTHER" id="PTHR43785:SF2">
    <property type="entry name" value="TYPE-1 GLUTAMINE SYNTHETASE 1"/>
    <property type="match status" value="1"/>
</dbReference>
<protein>
    <recommendedName>
        <fullName evidence="1">Glutamine synthetase</fullName>
    </recommendedName>
</protein>
<dbReference type="InterPro" id="IPR008146">
    <property type="entry name" value="Gln_synth_cat_dom"/>
</dbReference>
<reference evidence="6 7" key="1">
    <citation type="submission" date="2024-02" db="EMBL/GenBank/DDBJ databases">
        <title>A draft genome for the cacao thread blight pathogen Marasmius crinis-equi.</title>
        <authorList>
            <person name="Cohen S.P."/>
            <person name="Baruah I.K."/>
            <person name="Amoako-Attah I."/>
            <person name="Bukari Y."/>
            <person name="Meinhardt L.W."/>
            <person name="Bailey B.A."/>
        </authorList>
    </citation>
    <scope>NUCLEOTIDE SEQUENCE [LARGE SCALE GENOMIC DNA]</scope>
    <source>
        <strain evidence="6 7">GH-76</strain>
    </source>
</reference>
<comment type="caution">
    <text evidence="6">The sequence shown here is derived from an EMBL/GenBank/DDBJ whole genome shotgun (WGS) entry which is preliminary data.</text>
</comment>
<name>A0ABR3EXR9_9AGAR</name>
<evidence type="ECO:0000313" key="6">
    <source>
        <dbReference type="EMBL" id="KAL0567716.1"/>
    </source>
</evidence>
<dbReference type="EMBL" id="JBAHYK010001518">
    <property type="protein sequence ID" value="KAL0567716.1"/>
    <property type="molecule type" value="Genomic_DNA"/>
</dbReference>
<dbReference type="PROSITE" id="PS51987">
    <property type="entry name" value="GS_CATALYTIC"/>
    <property type="match status" value="1"/>
</dbReference>
<proteinExistence type="inferred from homology"/>
<evidence type="ECO:0000256" key="2">
    <source>
        <dbReference type="ARBA" id="ARBA00022598"/>
    </source>
</evidence>
<dbReference type="Gene3D" id="3.30.590.10">
    <property type="entry name" value="Glutamine synthetase/guanido kinase, catalytic domain"/>
    <property type="match status" value="1"/>
</dbReference>
<keyword evidence="7" id="KW-1185">Reference proteome</keyword>
<feature type="domain" description="GS catalytic" evidence="5">
    <location>
        <begin position="124"/>
        <end position="472"/>
    </location>
</feature>
<keyword evidence="2" id="KW-0436">Ligase</keyword>
<organism evidence="6 7">
    <name type="scientific">Marasmius crinis-equi</name>
    <dbReference type="NCBI Taxonomy" id="585013"/>
    <lineage>
        <taxon>Eukaryota</taxon>
        <taxon>Fungi</taxon>
        <taxon>Dikarya</taxon>
        <taxon>Basidiomycota</taxon>
        <taxon>Agaricomycotina</taxon>
        <taxon>Agaricomycetes</taxon>
        <taxon>Agaricomycetidae</taxon>
        <taxon>Agaricales</taxon>
        <taxon>Marasmiineae</taxon>
        <taxon>Marasmiaceae</taxon>
        <taxon>Marasmius</taxon>
    </lineage>
</organism>
<sequence length="472" mass="51509">MSCETTDVATVPSENSGILQGARFVRLQFVDLANIVRYRIFPIKSFLAILDKGSRPRINIPKAVLGVAFLRIAEGFSAIGEYYLVLDLSTLRTLPYKPGHVSCMAFFEEKVGDESGKVEVDICPRTALKKAVERARDEGVEFLVGFEIEFILLSSTSPVVPVHKLEHYMSSLALPAGSVAETVLEEIVESLQECGIEVVMYHSEGAPGQYEIVTGPLPPLEAADALVHTRETIYGIASKHGLRATLAPNVHDDSAGSGAHVHISVHSTNPDSNSSNICSNDTLSDLEASFVSGLIDEFPALTALTLPLPSSYARVADGVWSGGTYICWGVDNREVPIRLCNPWPEKAGSRNFEVKMVDGTANPYISLAGIMTAGTDGVRNESGKTFTMKPLLDMSAIQKSEQGRAELGISEDRKIPSSWEDARKRLKESDVFRRTFGSEMIEKYLALTETMANALDEPDSEEGKRSLLVQMY</sequence>
<evidence type="ECO:0000256" key="4">
    <source>
        <dbReference type="RuleBase" id="RU000384"/>
    </source>
</evidence>
<accession>A0ABR3EXR9</accession>